<dbReference type="SUPFAM" id="SSF103657">
    <property type="entry name" value="BAR/IMD domain-like"/>
    <property type="match status" value="1"/>
</dbReference>
<dbReference type="Pfam" id="PF14604">
    <property type="entry name" value="SH3_9"/>
    <property type="match status" value="1"/>
</dbReference>
<dbReference type="FunFam" id="1.20.1270.60:FF:000002">
    <property type="entry name" value="Formin-binding protein 1-like isoform 1"/>
    <property type="match status" value="1"/>
</dbReference>
<dbReference type="InterPro" id="IPR036028">
    <property type="entry name" value="SH3-like_dom_sf"/>
</dbReference>
<evidence type="ECO:0000256" key="12">
    <source>
        <dbReference type="ARBA" id="ARBA00023212"/>
    </source>
</evidence>
<keyword evidence="5 13" id="KW-0728">SH3 domain</keyword>
<dbReference type="Gene3D" id="2.30.30.40">
    <property type="entry name" value="SH3 Domains"/>
    <property type="match status" value="1"/>
</dbReference>
<dbReference type="InterPro" id="IPR001060">
    <property type="entry name" value="FCH_dom"/>
</dbReference>
<dbReference type="PANTHER" id="PTHR15735:SF14">
    <property type="entry name" value="FORMIN-BINDING PROTEIN 1-LIKE"/>
    <property type="match status" value="1"/>
</dbReference>
<dbReference type="Ensembl" id="ENSENLT00000006281.1">
    <property type="protein sequence ID" value="ENSENLP00000005999.1"/>
    <property type="gene ID" value="ENSENLG00000002877.1"/>
</dbReference>
<dbReference type="InterPro" id="IPR031160">
    <property type="entry name" value="F_BAR_dom"/>
</dbReference>
<dbReference type="GO" id="GO:0005938">
    <property type="term" value="C:cell cortex"/>
    <property type="evidence" value="ECO:0007669"/>
    <property type="project" value="UniProtKB-SubCell"/>
</dbReference>
<feature type="coiled-coil region" evidence="15">
    <location>
        <begin position="136"/>
        <end position="173"/>
    </location>
</feature>
<dbReference type="GO" id="GO:0005856">
    <property type="term" value="C:cytoskeleton"/>
    <property type="evidence" value="ECO:0007669"/>
    <property type="project" value="UniProtKB-SubCell"/>
</dbReference>
<evidence type="ECO:0000256" key="14">
    <source>
        <dbReference type="PROSITE-ProRule" id="PRU01077"/>
    </source>
</evidence>
<evidence type="ECO:0000256" key="10">
    <source>
        <dbReference type="ARBA" id="ARBA00023121"/>
    </source>
</evidence>
<organism evidence="20 21">
    <name type="scientific">Echeneis naucrates</name>
    <name type="common">Live sharksucker</name>
    <dbReference type="NCBI Taxonomy" id="173247"/>
    <lineage>
        <taxon>Eukaryota</taxon>
        <taxon>Metazoa</taxon>
        <taxon>Chordata</taxon>
        <taxon>Craniata</taxon>
        <taxon>Vertebrata</taxon>
        <taxon>Euteleostomi</taxon>
        <taxon>Actinopterygii</taxon>
        <taxon>Neopterygii</taxon>
        <taxon>Teleostei</taxon>
        <taxon>Neoteleostei</taxon>
        <taxon>Acanthomorphata</taxon>
        <taxon>Carangaria</taxon>
        <taxon>Carangiformes</taxon>
        <taxon>Echeneidae</taxon>
        <taxon>Echeneis</taxon>
    </lineage>
</organism>
<dbReference type="PROSITE" id="PS51741">
    <property type="entry name" value="F_BAR"/>
    <property type="match status" value="1"/>
</dbReference>
<keyword evidence="12" id="KW-0206">Cytoskeleton</keyword>
<keyword evidence="11" id="KW-0472">Membrane</keyword>
<dbReference type="SMART" id="SM00326">
    <property type="entry name" value="SH3"/>
    <property type="match status" value="1"/>
</dbReference>
<dbReference type="InterPro" id="IPR027267">
    <property type="entry name" value="AH/BAR_dom_sf"/>
</dbReference>
<dbReference type="AlphaFoldDB" id="A0A665T898"/>
<dbReference type="CDD" id="cd11628">
    <property type="entry name" value="HR1_CIP4_FNBP1L"/>
    <property type="match status" value="1"/>
</dbReference>
<dbReference type="Gene3D" id="1.20.1270.60">
    <property type="entry name" value="Arfaptin homology (AH) domain/BAR domain"/>
    <property type="match status" value="1"/>
</dbReference>
<keyword evidence="9 14" id="KW-0175">Coiled coil</keyword>
<reference evidence="20" key="1">
    <citation type="submission" date="2021-04" db="EMBL/GenBank/DDBJ databases">
        <authorList>
            <consortium name="Wellcome Sanger Institute Data Sharing"/>
        </authorList>
    </citation>
    <scope>NUCLEOTIDE SEQUENCE [LARGE SCALE GENOMIC DNA]</scope>
</reference>
<feature type="region of interest" description="Disordered" evidence="16">
    <location>
        <begin position="396"/>
        <end position="444"/>
    </location>
</feature>
<evidence type="ECO:0000259" key="17">
    <source>
        <dbReference type="PROSITE" id="PS50002"/>
    </source>
</evidence>
<keyword evidence="6" id="KW-1003">Cell membrane</keyword>
<dbReference type="PROSITE" id="PS50002">
    <property type="entry name" value="SH3"/>
    <property type="match status" value="1"/>
</dbReference>
<evidence type="ECO:0000256" key="1">
    <source>
        <dbReference type="ARBA" id="ARBA00004236"/>
    </source>
</evidence>
<dbReference type="Proteomes" id="UP000472264">
    <property type="component" value="Chromosome 4"/>
</dbReference>
<accession>A0A665T898</accession>
<proteinExistence type="inferred from homology"/>
<evidence type="ECO:0000313" key="21">
    <source>
        <dbReference type="Proteomes" id="UP000472264"/>
    </source>
</evidence>
<feature type="domain" description="SH3" evidence="17">
    <location>
        <begin position="445"/>
        <end position="506"/>
    </location>
</feature>
<dbReference type="Gene3D" id="6.10.140.470">
    <property type="match status" value="1"/>
</dbReference>
<keyword evidence="7" id="KW-0963">Cytoplasm</keyword>
<dbReference type="SUPFAM" id="SSF50044">
    <property type="entry name" value="SH3-domain"/>
    <property type="match status" value="1"/>
</dbReference>
<reference evidence="20" key="2">
    <citation type="submission" date="2025-08" db="UniProtKB">
        <authorList>
            <consortium name="Ensembl"/>
        </authorList>
    </citation>
    <scope>IDENTIFICATION</scope>
</reference>
<feature type="domain" description="F-BAR" evidence="18">
    <location>
        <begin position="1"/>
        <end position="262"/>
    </location>
</feature>
<dbReference type="InterPro" id="IPR057870">
    <property type="entry name" value="HR1_TOCA"/>
</dbReference>
<evidence type="ECO:0000256" key="6">
    <source>
        <dbReference type="ARBA" id="ARBA00022475"/>
    </source>
</evidence>
<dbReference type="Pfam" id="PF25610">
    <property type="entry name" value="HR1_TOCA"/>
    <property type="match status" value="1"/>
</dbReference>
<evidence type="ECO:0000259" key="18">
    <source>
        <dbReference type="PROSITE" id="PS51741"/>
    </source>
</evidence>
<evidence type="ECO:0000256" key="8">
    <source>
        <dbReference type="ARBA" id="ARBA00022583"/>
    </source>
</evidence>
<dbReference type="Pfam" id="PF00611">
    <property type="entry name" value="FCH"/>
    <property type="match status" value="1"/>
</dbReference>
<evidence type="ECO:0000256" key="11">
    <source>
        <dbReference type="ARBA" id="ARBA00023136"/>
    </source>
</evidence>
<keyword evidence="10" id="KW-0446">Lipid-binding</keyword>
<reference evidence="20" key="3">
    <citation type="submission" date="2025-09" db="UniProtKB">
        <authorList>
            <consortium name="Ensembl"/>
        </authorList>
    </citation>
    <scope>IDENTIFICATION</scope>
</reference>
<feature type="coiled-coil region" evidence="15">
    <location>
        <begin position="330"/>
        <end position="364"/>
    </location>
</feature>
<evidence type="ECO:0000256" key="4">
    <source>
        <dbReference type="ARBA" id="ARBA00009426"/>
    </source>
</evidence>
<name>A0A665T898_ECHNA</name>
<comment type="similarity">
    <text evidence="4">Belongs to the FNBP1 family.</text>
</comment>
<evidence type="ECO:0000256" key="5">
    <source>
        <dbReference type="ARBA" id="ARBA00022443"/>
    </source>
</evidence>
<protein>
    <submittedName>
        <fullName evidence="20">Uncharacterized protein</fullName>
    </submittedName>
</protein>
<dbReference type="GO" id="GO:0006897">
    <property type="term" value="P:endocytosis"/>
    <property type="evidence" value="ECO:0007669"/>
    <property type="project" value="UniProtKB-KW"/>
</dbReference>
<feature type="domain" description="REM-1" evidence="19">
    <location>
        <begin position="323"/>
        <end position="400"/>
    </location>
</feature>
<dbReference type="InterPro" id="IPR011072">
    <property type="entry name" value="HR1_rho-bd"/>
</dbReference>
<gene>
    <name evidence="20" type="primary">fnbp1l</name>
</gene>
<evidence type="ECO:0000256" key="7">
    <source>
        <dbReference type="ARBA" id="ARBA00022490"/>
    </source>
</evidence>
<evidence type="ECO:0000259" key="19">
    <source>
        <dbReference type="PROSITE" id="PS51860"/>
    </source>
</evidence>
<evidence type="ECO:0000256" key="2">
    <source>
        <dbReference type="ARBA" id="ARBA00004245"/>
    </source>
</evidence>
<dbReference type="PANTHER" id="PTHR15735">
    <property type="entry name" value="FCH AND DOUBLE SH3 DOMAINS PROTEIN"/>
    <property type="match status" value="1"/>
</dbReference>
<comment type="subcellular location">
    <subcellularLocation>
        <location evidence="1">Cell membrane</location>
    </subcellularLocation>
    <subcellularLocation>
        <location evidence="3">Cytoplasm</location>
        <location evidence="3">Cell cortex</location>
    </subcellularLocation>
    <subcellularLocation>
        <location evidence="2">Cytoplasm</location>
        <location evidence="2">Cytoskeleton</location>
    </subcellularLocation>
</comment>
<feature type="compositionally biased region" description="Basic and acidic residues" evidence="16">
    <location>
        <begin position="396"/>
        <end position="419"/>
    </location>
</feature>
<dbReference type="GO" id="GO:0008289">
    <property type="term" value="F:lipid binding"/>
    <property type="evidence" value="ECO:0007669"/>
    <property type="project" value="UniProtKB-KW"/>
</dbReference>
<sequence>MSWGTELWDQFENLDKHTQWGIDFLERYAKFVKERLDIEQNYAKQLRNLVKKYCPKRSKDEEPRFTSCLSFYSILNELNDYAGQREVVAEDMAHKVYGELMRYSQDLKAERKHHLQEGRKAQQYLDHCWKQMDNSKRKFERECKEAEKSQVTYERLDNDINATKSEVEKAKAQFYLRTHMADESKNEYAAQLQNFNAEQWKHFNNSIPHIFKNLQDMDQRRTIKLGETYRSFAEAERRVIPIISKCLEGMVSAAKAVDERRVCDQVILNIGKGWRESKDSSIVVEDGAPAPRSDQKHQMSRTKNKLWLFGKKPKAPSLEDFSHLPPEQRRKRLQQRIDELNKELQKEMDQRDALNKMKDVYEKNPQMGDPSSLQPKISETICNMEKLRSEIHKNETWLSEVEGKQSSRGDRRHSADNHHHTPQGRESPEGSYTDDTSQEHHTPQHLIGHCKALYSFDGQNEGTLVMAENEVLYIIEEDKGDGWTRARKQSGEEGYVPTSYVEITMEKHGKGAVTYI</sequence>
<keyword evidence="8" id="KW-0254">Endocytosis</keyword>
<evidence type="ECO:0000256" key="9">
    <source>
        <dbReference type="ARBA" id="ARBA00023054"/>
    </source>
</evidence>
<dbReference type="InterPro" id="IPR001452">
    <property type="entry name" value="SH3_domain"/>
</dbReference>
<evidence type="ECO:0000256" key="13">
    <source>
        <dbReference type="PROSITE-ProRule" id="PRU00192"/>
    </source>
</evidence>
<evidence type="ECO:0000313" key="20">
    <source>
        <dbReference type="Ensembl" id="ENSENLP00000005999.1"/>
    </source>
</evidence>
<dbReference type="GO" id="GO:0007165">
    <property type="term" value="P:signal transduction"/>
    <property type="evidence" value="ECO:0007669"/>
    <property type="project" value="InterPro"/>
</dbReference>
<keyword evidence="21" id="KW-1185">Reference proteome</keyword>
<evidence type="ECO:0000256" key="16">
    <source>
        <dbReference type="SAM" id="MobiDB-lite"/>
    </source>
</evidence>
<dbReference type="SMART" id="SM00055">
    <property type="entry name" value="FCH"/>
    <property type="match status" value="1"/>
</dbReference>
<dbReference type="FunFam" id="2.30.30.40:FF:000017">
    <property type="entry name" value="Formin-binding protein 1-like isoform 1"/>
    <property type="match status" value="1"/>
</dbReference>
<dbReference type="GO" id="GO:0005886">
    <property type="term" value="C:plasma membrane"/>
    <property type="evidence" value="ECO:0007669"/>
    <property type="project" value="UniProtKB-SubCell"/>
</dbReference>
<evidence type="ECO:0000256" key="15">
    <source>
        <dbReference type="SAM" id="Coils"/>
    </source>
</evidence>
<dbReference type="PROSITE" id="PS51860">
    <property type="entry name" value="REM_1"/>
    <property type="match status" value="1"/>
</dbReference>
<evidence type="ECO:0000256" key="3">
    <source>
        <dbReference type="ARBA" id="ARBA00004544"/>
    </source>
</evidence>
<dbReference type="InterPro" id="IPR057871">
    <property type="entry name" value="HR1_CIP4_FNBP1L"/>
</dbReference>